<proteinExistence type="predicted"/>
<dbReference type="EMBL" id="UGPN01000002">
    <property type="protein sequence ID" value="STY60876.1"/>
    <property type="molecule type" value="Genomic_DNA"/>
</dbReference>
<sequence length="108" mass="12393">MQNTLSNIADDGIEQSGVHIWNFAELPQFYEQKKAHFSVKAYPAIVDEQTAVGVKLFETEFEQARAMQAGLRRLLLLNVPSPIKYLHEKLPNKASWAYILPRSAKYWS</sequence>
<dbReference type="Pfam" id="PF11898">
    <property type="entry name" value="DUF3418"/>
    <property type="match status" value="1"/>
</dbReference>
<keyword evidence="2" id="KW-0378">Hydrolase</keyword>
<keyword evidence="2" id="KW-0347">Helicase</keyword>
<dbReference type="Proteomes" id="UP000254802">
    <property type="component" value="Unassembled WGS sequence"/>
</dbReference>
<keyword evidence="2" id="KW-0547">Nucleotide-binding</keyword>
<reference evidence="2 3" key="1">
    <citation type="submission" date="2018-06" db="EMBL/GenBank/DDBJ databases">
        <authorList>
            <consortium name="Pathogen Informatics"/>
            <person name="Doyle S."/>
        </authorList>
    </citation>
    <scope>NUCLEOTIDE SEQUENCE [LARGE SCALE GENOMIC DNA]</scope>
    <source>
        <strain evidence="2 3">NCTC10638</strain>
    </source>
</reference>
<organism evidence="2 3">
    <name type="scientific">Mannheimia haemolytica</name>
    <name type="common">Pasteurella haemolytica</name>
    <dbReference type="NCBI Taxonomy" id="75985"/>
    <lineage>
        <taxon>Bacteria</taxon>
        <taxon>Pseudomonadati</taxon>
        <taxon>Pseudomonadota</taxon>
        <taxon>Gammaproteobacteria</taxon>
        <taxon>Pasteurellales</taxon>
        <taxon>Pasteurellaceae</taxon>
        <taxon>Mannheimia</taxon>
    </lineage>
</organism>
<protein>
    <submittedName>
        <fullName evidence="2">ATP-dependent RNA helicase HrpA</fullName>
    </submittedName>
</protein>
<accession>A0A378MZB9</accession>
<name>A0A378MZB9_MANHA</name>
<keyword evidence="2" id="KW-0067">ATP-binding</keyword>
<evidence type="ECO:0000259" key="1">
    <source>
        <dbReference type="Pfam" id="PF11898"/>
    </source>
</evidence>
<feature type="domain" description="RNA helicase HrpA C-terminal" evidence="1">
    <location>
        <begin position="2"/>
        <end position="97"/>
    </location>
</feature>
<dbReference type="InterPro" id="IPR024590">
    <property type="entry name" value="HrpA_C"/>
</dbReference>
<gene>
    <name evidence="2" type="ORF">NCTC10638_02083</name>
</gene>
<evidence type="ECO:0000313" key="3">
    <source>
        <dbReference type="Proteomes" id="UP000254802"/>
    </source>
</evidence>
<dbReference type="GO" id="GO:0004386">
    <property type="term" value="F:helicase activity"/>
    <property type="evidence" value="ECO:0007669"/>
    <property type="project" value="UniProtKB-KW"/>
</dbReference>
<dbReference type="AlphaFoldDB" id="A0A378MZB9"/>
<evidence type="ECO:0000313" key="2">
    <source>
        <dbReference type="EMBL" id="STY60876.1"/>
    </source>
</evidence>